<dbReference type="Gene3D" id="3.40.50.300">
    <property type="entry name" value="P-loop containing nucleotide triphosphate hydrolases"/>
    <property type="match status" value="1"/>
</dbReference>
<dbReference type="AlphaFoldDB" id="A0A9Q1HHM7"/>
<dbReference type="PANTHER" id="PTHR46312:SF2">
    <property type="entry name" value="NUCLEOTIDE-BINDING OLIGOMERIZATION DOMAIN-CONTAINING PROTEIN 2-LIKE"/>
    <property type="match status" value="1"/>
</dbReference>
<feature type="domain" description="NACHT" evidence="1">
    <location>
        <begin position="86"/>
        <end position="235"/>
    </location>
</feature>
<name>A0A9Q1HHM7_HOLLE</name>
<evidence type="ECO:0000313" key="2">
    <source>
        <dbReference type="EMBL" id="KAJ8050322.1"/>
    </source>
</evidence>
<proteinExistence type="predicted"/>
<dbReference type="PANTHER" id="PTHR46312">
    <property type="entry name" value="NACHT DOMAIN-CONTAINING PROTEIN"/>
    <property type="match status" value="1"/>
</dbReference>
<keyword evidence="3" id="KW-1185">Reference proteome</keyword>
<organism evidence="2 3">
    <name type="scientific">Holothuria leucospilota</name>
    <name type="common">Black long sea cucumber</name>
    <name type="synonym">Mertensiothuria leucospilota</name>
    <dbReference type="NCBI Taxonomy" id="206669"/>
    <lineage>
        <taxon>Eukaryota</taxon>
        <taxon>Metazoa</taxon>
        <taxon>Echinodermata</taxon>
        <taxon>Eleutherozoa</taxon>
        <taxon>Echinozoa</taxon>
        <taxon>Holothuroidea</taxon>
        <taxon>Aspidochirotacea</taxon>
        <taxon>Aspidochirotida</taxon>
        <taxon>Holothuriidae</taxon>
        <taxon>Holothuria</taxon>
    </lineage>
</organism>
<sequence>MAAIYSPTRRSEVYKDLLVRQLKEKYNHLCNGVQTIPYIRDRLHSVKKIFVQGGIEYLAGSSWIPLKSHHDVFSNPNIQGKRRILVAGAGYGKSTLTLQFAYDWCYSVQESYLKDVEILILLRLRQLGGVKSIYRAIKQFILPRSSQFNESDLESVIESSSSVVVILHGFDEYPDENSIPMSDIMKMLMAPVFRHFEVLLTTRYMPKKYPPETKVIRLTGFDDRARDEYIRKAVASEVVGVADRIRRRLHENPVLEDLCQVPLFFVMFAHMSHESKTFQTFKTVTRLFQYMVTCLHSHGTNKMGTGNAQQHLMFEKDHRRLDKVAFEGLSEKYHRIVWKRQEMCEKLGKDFYEHYVRIGILIEENVLGNVDRQRSPSTYQYQKEVRFYHRIFCEWYAAHYFAKYAVGMDAYHLITILQCIDPFDLQYFYHFVCGLNSSAVGSIMECVKKNKGGEKFAIMCILEQDRHDESTLDAVSYLCSKPIEFKPEDTKLLQRYTAQLLEIAVKNELFISSVWLKNCYSTVDFSGGNFIKLKSNFLLPVLTTLKKLWIREDGRKITATEMTCILLYSSKCEWLEELNLVNCLLPQSFMAEYLTDLLSRNVKVLWYTALRRPTYSLSIVSGVVKHKYGGRVLTSEEYEMEVEFFRQEYRPLETTLP</sequence>
<gene>
    <name evidence="2" type="ORF">HOLleu_03477</name>
</gene>
<dbReference type="InterPro" id="IPR007111">
    <property type="entry name" value="NACHT_NTPase"/>
</dbReference>
<dbReference type="InterPro" id="IPR027417">
    <property type="entry name" value="P-loop_NTPase"/>
</dbReference>
<protein>
    <submittedName>
        <fullName evidence="2">NACHT, LRR and PYD domains-containing protein 14</fullName>
    </submittedName>
</protein>
<dbReference type="EMBL" id="JAIZAY010000001">
    <property type="protein sequence ID" value="KAJ8050322.1"/>
    <property type="molecule type" value="Genomic_DNA"/>
</dbReference>
<comment type="caution">
    <text evidence="2">The sequence shown here is derived from an EMBL/GenBank/DDBJ whole genome shotgun (WGS) entry which is preliminary data.</text>
</comment>
<dbReference type="Pfam" id="PF05729">
    <property type="entry name" value="NACHT"/>
    <property type="match status" value="1"/>
</dbReference>
<reference evidence="2" key="1">
    <citation type="submission" date="2021-10" db="EMBL/GenBank/DDBJ databases">
        <title>Tropical sea cucumber genome reveals ecological adaptation and Cuvierian tubules defense mechanism.</title>
        <authorList>
            <person name="Chen T."/>
        </authorList>
    </citation>
    <scope>NUCLEOTIDE SEQUENCE</scope>
    <source>
        <strain evidence="2">Nanhai2018</strain>
        <tissue evidence="2">Muscle</tissue>
    </source>
</reference>
<dbReference type="Proteomes" id="UP001152320">
    <property type="component" value="Chromosome 1"/>
</dbReference>
<evidence type="ECO:0000313" key="3">
    <source>
        <dbReference type="Proteomes" id="UP001152320"/>
    </source>
</evidence>
<evidence type="ECO:0000259" key="1">
    <source>
        <dbReference type="Pfam" id="PF05729"/>
    </source>
</evidence>
<dbReference type="OrthoDB" id="120976at2759"/>
<accession>A0A9Q1HHM7</accession>